<evidence type="ECO:0000313" key="3">
    <source>
        <dbReference type="Proteomes" id="UP001329151"/>
    </source>
</evidence>
<protein>
    <submittedName>
        <fullName evidence="2">PepSY domain-containing protein</fullName>
    </submittedName>
</protein>
<gene>
    <name evidence="2" type="ORF">RGQ30_01040</name>
</gene>
<keyword evidence="1" id="KW-1133">Transmembrane helix</keyword>
<organism evidence="2 3">
    <name type="scientific">Limnobacter thiooxidans</name>
    <dbReference type="NCBI Taxonomy" id="131080"/>
    <lineage>
        <taxon>Bacteria</taxon>
        <taxon>Pseudomonadati</taxon>
        <taxon>Pseudomonadota</taxon>
        <taxon>Betaproteobacteria</taxon>
        <taxon>Burkholderiales</taxon>
        <taxon>Burkholderiaceae</taxon>
        <taxon>Limnobacter</taxon>
    </lineage>
</organism>
<keyword evidence="1" id="KW-0472">Membrane</keyword>
<proteinExistence type="predicted"/>
<keyword evidence="3" id="KW-1185">Reference proteome</keyword>
<feature type="transmembrane region" description="Helical" evidence="1">
    <location>
        <begin position="237"/>
        <end position="261"/>
    </location>
</feature>
<dbReference type="KEGG" id="lto:RGQ30_01040"/>
<keyword evidence="1" id="KW-0812">Transmembrane</keyword>
<dbReference type="Proteomes" id="UP001329151">
    <property type="component" value="Chromosome"/>
</dbReference>
<dbReference type="AlphaFoldDB" id="A0AA86IWZ1"/>
<reference evidence="2 3" key="1">
    <citation type="submission" date="2023-10" db="EMBL/GenBank/DDBJ databases">
        <title>Complete Genome Sequence of Limnobacter thiooxidans CS-K2T, Isolated from freshwater lake sediments in Bavaria, Germany.</title>
        <authorList>
            <person name="Naruki M."/>
            <person name="Watanabe A."/>
            <person name="Warashina T."/>
            <person name="Morita T."/>
            <person name="Arakawa K."/>
        </authorList>
    </citation>
    <scope>NUCLEOTIDE SEQUENCE [LARGE SCALE GENOMIC DNA]</scope>
    <source>
        <strain evidence="2 3">CS-K2</strain>
    </source>
</reference>
<dbReference type="EMBL" id="AP028947">
    <property type="protein sequence ID" value="BET24603.1"/>
    <property type="molecule type" value="Genomic_DNA"/>
</dbReference>
<feature type="transmembrane region" description="Helical" evidence="1">
    <location>
        <begin position="459"/>
        <end position="477"/>
    </location>
</feature>
<accession>A0AA86IWZ1</accession>
<sequence length="482" mass="53980">MLKWHRRLAWLGFAALLLWGGSGLLHSWLTLFGVQPAVFAPPQRVLSLSAAQPFRDILTKAGIQKAVAVKVVVGEADNLLQVTEEQGKPRRYFDLKTGVELPNHDKAYAAFLARHYMNLPYENIASVQWIDQFSSDYHPVNRLLPVYRVTFDRADGLNTLVYTETASLAGVSNHTKDWVQTGFQWFHTWGWMPKSAETPRVILMAVLVGALVLMSLTGLSMLILIRRKVRAAGAKGWHRIAGYVLVLPVFMFSFSGFYHLIQHGWPSDTSYLSMGKPMDISRLQFPVNSEWVALTENLTVSGVSLVANESGNTFYRLALPVPKGQVPIGDSAIRNARFDGVQPTGPALYVDAADGKVWPEGDRELAYQLAAYHTGLPREAIQNATLVTRFGPDYDFRNKRLPVWKFEYAQPLNASVFIDTATGVMADKALNSAKPETWSFSMLHKWNFMFPLGREIQNIAMAVFVILSIVLMAGFGLRSKFR</sequence>
<feature type="transmembrane region" description="Helical" evidence="1">
    <location>
        <begin position="201"/>
        <end position="225"/>
    </location>
</feature>
<evidence type="ECO:0000256" key="1">
    <source>
        <dbReference type="SAM" id="Phobius"/>
    </source>
</evidence>
<name>A0AA86IWZ1_9BURK</name>
<evidence type="ECO:0000313" key="2">
    <source>
        <dbReference type="EMBL" id="BET24603.1"/>
    </source>
</evidence>